<reference evidence="3" key="1">
    <citation type="submission" date="2015-12" db="EMBL/GenBank/DDBJ databases">
        <title>Update maize B73 reference genome by single molecule sequencing technologies.</title>
        <authorList>
            <consortium name="Maize Genome Sequencing Project"/>
            <person name="Ware D."/>
        </authorList>
    </citation>
    <scope>NUCLEOTIDE SEQUENCE [LARGE SCALE GENOMIC DNA]</scope>
    <source>
        <tissue evidence="3">Seedling</tissue>
    </source>
</reference>
<feature type="region of interest" description="Disordered" evidence="2">
    <location>
        <begin position="117"/>
        <end position="184"/>
    </location>
</feature>
<accession>A0A1D6EHY0</accession>
<dbReference type="InterPro" id="IPR027417">
    <property type="entry name" value="P-loop_NTPase"/>
</dbReference>
<dbReference type="PRINTS" id="PR00449">
    <property type="entry name" value="RASTRNSFRMNG"/>
</dbReference>
<dbReference type="InterPro" id="IPR001806">
    <property type="entry name" value="Small_GTPase"/>
</dbReference>
<dbReference type="ExpressionAtlas" id="A0A1D6EHY0">
    <property type="expression patterns" value="baseline"/>
</dbReference>
<dbReference type="PROSITE" id="PS51419">
    <property type="entry name" value="RAB"/>
    <property type="match status" value="1"/>
</dbReference>
<name>A0A1D6EHY0_MAIZE</name>
<dbReference type="GO" id="GO:0005525">
    <property type="term" value="F:GTP binding"/>
    <property type="evidence" value="ECO:0007669"/>
    <property type="project" value="InterPro"/>
</dbReference>
<dbReference type="SUPFAM" id="SSF52540">
    <property type="entry name" value="P-loop containing nucleoside triphosphate hydrolases"/>
    <property type="match status" value="1"/>
</dbReference>
<dbReference type="STRING" id="4577.A0A1D6EHY0"/>
<evidence type="ECO:0000256" key="2">
    <source>
        <dbReference type="SAM" id="MobiDB-lite"/>
    </source>
</evidence>
<dbReference type="Pfam" id="PF00071">
    <property type="entry name" value="Ras"/>
    <property type="match status" value="1"/>
</dbReference>
<dbReference type="InParanoid" id="A0A1D6EHY0"/>
<dbReference type="SMART" id="SM00173">
    <property type="entry name" value="RAS"/>
    <property type="match status" value="1"/>
</dbReference>
<gene>
    <name evidence="3" type="ORF">ZEAMMB73_Zm00001d004870</name>
</gene>
<protein>
    <submittedName>
        <fullName evidence="3">Uncharacterized protein</fullName>
    </submittedName>
</protein>
<dbReference type="AlphaFoldDB" id="A0A1D6EHY0"/>
<feature type="compositionally biased region" description="Polar residues" evidence="2">
    <location>
        <begin position="144"/>
        <end position="163"/>
    </location>
</feature>
<dbReference type="EMBL" id="CM007648">
    <property type="protein sequence ID" value="ONM19720.1"/>
    <property type="molecule type" value="Genomic_DNA"/>
</dbReference>
<dbReference type="PANTHER" id="PTHR47978">
    <property type="match status" value="1"/>
</dbReference>
<feature type="compositionally biased region" description="Basic and acidic residues" evidence="2">
    <location>
        <begin position="129"/>
        <end position="142"/>
    </location>
</feature>
<keyword evidence="1" id="KW-0547">Nucleotide-binding</keyword>
<proteinExistence type="predicted"/>
<dbReference type="PROSITE" id="PS51421">
    <property type="entry name" value="RAS"/>
    <property type="match status" value="1"/>
</dbReference>
<evidence type="ECO:0000256" key="1">
    <source>
        <dbReference type="ARBA" id="ARBA00022741"/>
    </source>
</evidence>
<dbReference type="GO" id="GO:0003924">
    <property type="term" value="F:GTPase activity"/>
    <property type="evidence" value="ECO:0007669"/>
    <property type="project" value="InterPro"/>
</dbReference>
<dbReference type="Gene3D" id="3.40.50.300">
    <property type="entry name" value="P-loop containing nucleotide triphosphate hydrolases"/>
    <property type="match status" value="1"/>
</dbReference>
<sequence length="184" mass="20396">MVAALFGIMQRSEKQIAIFFKEKKIRTGNSNTIVALAGNKADLLDTRQVSADEAKAYAQENGLFFMETSAKTATNVNDVFYEIVKKLLQGQQVQNPQGRMVLNQRPPERMFVKLQEESNGKRCISTKRGGTEDNPRMVERSRGRTTQRSPPSCPRTTSMSGQGVASKAWRGDGLSQPHGEGTFP</sequence>
<evidence type="ECO:0000313" key="3">
    <source>
        <dbReference type="EMBL" id="ONM19720.1"/>
    </source>
</evidence>
<organism evidence="3">
    <name type="scientific">Zea mays</name>
    <name type="common">Maize</name>
    <dbReference type="NCBI Taxonomy" id="4577"/>
    <lineage>
        <taxon>Eukaryota</taxon>
        <taxon>Viridiplantae</taxon>
        <taxon>Streptophyta</taxon>
        <taxon>Embryophyta</taxon>
        <taxon>Tracheophyta</taxon>
        <taxon>Spermatophyta</taxon>
        <taxon>Magnoliopsida</taxon>
        <taxon>Liliopsida</taxon>
        <taxon>Poales</taxon>
        <taxon>Poaceae</taxon>
        <taxon>PACMAD clade</taxon>
        <taxon>Panicoideae</taxon>
        <taxon>Andropogonodae</taxon>
        <taxon>Andropogoneae</taxon>
        <taxon>Tripsacinae</taxon>
        <taxon>Zea</taxon>
    </lineage>
</organism>
<dbReference type="SMR" id="A0A1D6EHY0"/>
<dbReference type="SMART" id="SM00175">
    <property type="entry name" value="RAB"/>
    <property type="match status" value="1"/>
</dbReference>